<dbReference type="EMBL" id="LLXS01000048">
    <property type="protein sequence ID" value="KRG39118.1"/>
    <property type="molecule type" value="Genomic_DNA"/>
</dbReference>
<dbReference type="AlphaFoldDB" id="A0A0R0AB56"/>
<keyword evidence="3" id="KW-1185">Reference proteome</keyword>
<dbReference type="RefSeq" id="WP_054657401.1">
    <property type="nucleotide sequence ID" value="NZ_BAZI01000019.1"/>
</dbReference>
<feature type="region of interest" description="Disordered" evidence="1">
    <location>
        <begin position="100"/>
        <end position="132"/>
    </location>
</feature>
<sequence>MATAYDNWKTRNDAIDSREEARDEFIAERTKELTAERLADEDRVADAISEFIGYEDDGERLLKSLARFRAAFDIAQTDCGMAEAGLPLFRELSAVATSRIRRDAESDASSEADKHFPEYDDRDPEGLQERAA</sequence>
<evidence type="ECO:0000256" key="1">
    <source>
        <dbReference type="SAM" id="MobiDB-lite"/>
    </source>
</evidence>
<accession>A0A0R0AB56</accession>
<name>A0A0R0AB56_9GAMM</name>
<evidence type="ECO:0000313" key="3">
    <source>
        <dbReference type="Proteomes" id="UP000050836"/>
    </source>
</evidence>
<organism evidence="2 3">
    <name type="scientific">Stenotrophomonas pictorum JCM 9942</name>
    <dbReference type="NCBI Taxonomy" id="1236960"/>
    <lineage>
        <taxon>Bacteria</taxon>
        <taxon>Pseudomonadati</taxon>
        <taxon>Pseudomonadota</taxon>
        <taxon>Gammaproteobacteria</taxon>
        <taxon>Lysobacterales</taxon>
        <taxon>Lysobacteraceae</taxon>
        <taxon>Stenotrophomonas</taxon>
    </lineage>
</organism>
<evidence type="ECO:0000313" key="2">
    <source>
        <dbReference type="EMBL" id="KRG39118.1"/>
    </source>
</evidence>
<reference evidence="2 3" key="1">
    <citation type="submission" date="2015-10" db="EMBL/GenBank/DDBJ databases">
        <title>Genome sequencing and analysis of members of genus Stenotrophomonas.</title>
        <authorList>
            <person name="Patil P.P."/>
            <person name="Midha S."/>
            <person name="Patil P.B."/>
        </authorList>
    </citation>
    <scope>NUCLEOTIDE SEQUENCE [LARGE SCALE GENOMIC DNA]</scope>
    <source>
        <strain evidence="2 3">JCM 9942</strain>
    </source>
</reference>
<protein>
    <submittedName>
        <fullName evidence="2">Uncharacterized protein</fullName>
    </submittedName>
</protein>
<dbReference type="Proteomes" id="UP000050836">
    <property type="component" value="Unassembled WGS sequence"/>
</dbReference>
<gene>
    <name evidence="2" type="ORF">ARC78_14970</name>
</gene>
<dbReference type="OrthoDB" id="9958006at2"/>
<proteinExistence type="predicted"/>
<comment type="caution">
    <text evidence="2">The sequence shown here is derived from an EMBL/GenBank/DDBJ whole genome shotgun (WGS) entry which is preliminary data.</text>
</comment>